<sequence length="147" mass="16339">MLIVKVFSPFEEIDFKSSPTGDGLVPEFALDEKGELVETGKHSLYMEIQSHRDECTVETLLARAMNGDLTALNKRDGFYGDITSVPTSISEVSRHLDDFNELKKQVPSDILSALEKAETSEAVSKVQADFLAFLEKQKELKQGGKNE</sequence>
<dbReference type="EMBL" id="PP511424">
    <property type="protein sequence ID" value="XCD04103.1"/>
    <property type="molecule type" value="Genomic_DNA"/>
</dbReference>
<dbReference type="EMBL" id="PP511677">
    <property type="protein sequence ID" value="XCD06481.1"/>
    <property type="molecule type" value="Genomic_DNA"/>
</dbReference>
<evidence type="ECO:0000313" key="2">
    <source>
        <dbReference type="EMBL" id="XCD05530.1"/>
    </source>
</evidence>
<evidence type="ECO:0000313" key="4">
    <source>
        <dbReference type="EMBL" id="XCD07097.1"/>
    </source>
</evidence>
<dbReference type="EMBL" id="PP511751">
    <property type="protein sequence ID" value="XCD07097.1"/>
    <property type="molecule type" value="Genomic_DNA"/>
</dbReference>
<name>A0AAU8B3K9_9VIRU</name>
<reference evidence="2" key="1">
    <citation type="submission" date="2024-03" db="EMBL/GenBank/DDBJ databases">
        <title>Diverse circular DNA viruses in blood, oral, and fecal samples of captive lemurs.</title>
        <authorList>
            <person name="Paietta E.N."/>
            <person name="Kraberger S."/>
            <person name="Lund M.C."/>
            <person name="Custer J.M."/>
            <person name="Vargas K.M."/>
            <person name="Ehmke E.E."/>
            <person name="Yoder A.D."/>
            <person name="Varsani A."/>
        </authorList>
    </citation>
    <scope>NUCLEOTIDE SEQUENCE</scope>
    <source>
        <strain evidence="1">Duke_21_88</strain>
        <strain evidence="2">Duke_24FS_101</strain>
        <strain evidence="3">Duke_25FS_112</strain>
        <strain evidence="4">Duke_26_81</strain>
    </source>
</reference>
<evidence type="ECO:0000313" key="1">
    <source>
        <dbReference type="EMBL" id="XCD04103.1"/>
    </source>
</evidence>
<dbReference type="EMBL" id="PP511572">
    <property type="protein sequence ID" value="XCD05530.1"/>
    <property type="molecule type" value="Genomic_DNA"/>
</dbReference>
<organism evidence="2">
    <name type="scientific">Dulem virus 135</name>
    <dbReference type="NCBI Taxonomy" id="3145612"/>
    <lineage>
        <taxon>Viruses</taxon>
        <taxon>Monodnaviria</taxon>
        <taxon>Sangervirae</taxon>
        <taxon>Phixviricota</taxon>
        <taxon>Malgrandaviricetes</taxon>
        <taxon>Petitvirales</taxon>
        <taxon>Microviridae</taxon>
        <taxon>Microvirus</taxon>
    </lineage>
</organism>
<dbReference type="Pfam" id="PF09675">
    <property type="entry name" value="Chlamy_scaf"/>
    <property type="match status" value="1"/>
</dbReference>
<evidence type="ECO:0000313" key="3">
    <source>
        <dbReference type="EMBL" id="XCD06481.1"/>
    </source>
</evidence>
<protein>
    <submittedName>
        <fullName evidence="2">Internal scaffolding protein</fullName>
    </submittedName>
</protein>
<dbReference type="InterPro" id="IPR014131">
    <property type="entry name" value="Chlamydia_phage_Vp3"/>
</dbReference>
<proteinExistence type="predicted"/>
<accession>A0AAU8B3K9</accession>